<dbReference type="Proteomes" id="UP001163223">
    <property type="component" value="Chromosome"/>
</dbReference>
<gene>
    <name evidence="1" type="ORF">OXU80_00285</name>
</gene>
<reference evidence="1" key="1">
    <citation type="submission" date="2022-11" db="EMBL/GenBank/DDBJ databases">
        <title>beta-Carotene-producing bacterium, Jeongeuplla avenae sp. nov., alleviates the salt stress of Arabidopsis seedlings.</title>
        <authorList>
            <person name="Jiang L."/>
            <person name="Lee J."/>
        </authorList>
    </citation>
    <scope>NUCLEOTIDE SEQUENCE</scope>
    <source>
        <strain evidence="1">DY_R2A_6</strain>
    </source>
</reference>
<name>A0ACD4NPN4_9HYPH</name>
<protein>
    <submittedName>
        <fullName evidence="1">Glycosyltransferase</fullName>
        <ecNumber evidence="1">2.4.-.-</ecNumber>
    </submittedName>
</protein>
<dbReference type="EC" id="2.4.-.-" evidence="1"/>
<evidence type="ECO:0000313" key="2">
    <source>
        <dbReference type="Proteomes" id="UP001163223"/>
    </source>
</evidence>
<accession>A0ACD4NPN4</accession>
<evidence type="ECO:0000313" key="1">
    <source>
        <dbReference type="EMBL" id="WAJ28728.1"/>
    </source>
</evidence>
<keyword evidence="2" id="KW-1185">Reference proteome</keyword>
<organism evidence="1 2">
    <name type="scientific">Antarcticirhabdus aurantiaca</name>
    <dbReference type="NCBI Taxonomy" id="2606717"/>
    <lineage>
        <taxon>Bacteria</taxon>
        <taxon>Pseudomonadati</taxon>
        <taxon>Pseudomonadota</taxon>
        <taxon>Alphaproteobacteria</taxon>
        <taxon>Hyphomicrobiales</taxon>
        <taxon>Aurantimonadaceae</taxon>
        <taxon>Antarcticirhabdus</taxon>
    </lineage>
</organism>
<keyword evidence="1" id="KW-0808">Transferase</keyword>
<keyword evidence="1" id="KW-0328">Glycosyltransferase</keyword>
<proteinExistence type="predicted"/>
<dbReference type="EMBL" id="CP113520">
    <property type="protein sequence ID" value="WAJ28728.1"/>
    <property type="molecule type" value="Genomic_DNA"/>
</dbReference>
<sequence>MASAGDFSERPVAHLLFILGVAVLATSLPKQAYAIIDSKTGLAIGLIGAWRYGWGLLHFGRSVLYRSFAFPRMKRRAARAVADRPPPPAYFLVTSFRIPTATTVEVYRAAIRAALAAPARTTIVASIVEMSDQRLIRRLFDAMVKPGDAVDLVFVRIDGTGKRDALAFGFRAISRLMPPPDAMVAVIDGDSIVPDDLVARCYPFFHDPKVGALTTDETARVNGSKLFKQWYSLRFAQRHILMSSMGLSRRVLTLTGRMSMFRASIVCEPNFVRQVEVDFIDHPRFGRFKFLTGDDKSSWFFLLRSGYEMLYLPDVKVVTIEDPPTDSFFGSAAMLMVRWYGNMLRTNGRALALGPRRIGAFTWWAILDQRVSMWTCLVGFTSAILATLFVSPFTILVYAIWILASRYALTLLLLSSRPRVSITYPFLLYFNQIYGSLMKTYIFFRMDRQKWTRQKTTLKKKTGSSPLAAARTVETVAFHSASVLALVALCSWMIGITRFVP</sequence>